<keyword evidence="8" id="KW-1185">Reference proteome</keyword>
<name>A0A7I8KGL3_SPIIN</name>
<dbReference type="CDD" id="cd17417">
    <property type="entry name" value="MFS_NPF5"/>
    <property type="match status" value="1"/>
</dbReference>
<evidence type="ECO:0000256" key="2">
    <source>
        <dbReference type="ARBA" id="ARBA00005982"/>
    </source>
</evidence>
<proteinExistence type="inferred from homology"/>
<dbReference type="FunFam" id="1.20.1250.20:FF:000410">
    <property type="entry name" value="POT family protein"/>
    <property type="match status" value="1"/>
</dbReference>
<sequence>MGTREEDGWVPIEGVVDHLGQPIFSRAAAGGWPSAAFIIGAEVLEHFAYNGIFMNLISYLTGAFQESTASAAANVNALSGVSLMLPLLGGFIGDSFGRYRITVVSSLLYVLGLAMLVASAVAPSLRPRECGGGGSRETCLPSRFQIAFFFSALYLVAVAQGGRKPCAQAFGADQFDGDDPEECRSRSSFFNWLYFGICSGTGFTVLLMPYIQDNIGWGLGFGLPCASMAVSLALFLAGTRTYRYCASPGKNPVAQLAGANGNFSRSRRGPPAEEAREALLHGGSAGEEEGVAEGPRGILRLLPIGATCLLYAVVFAQSSTFFTKQGSTMDRRITPSFLVPPAALQSFISLSVFAFVPIYDRLFVPIARAFTGRPSGVTMLQRIGVGMALSVTAMAAAATVERKRLQTARDFGLVDLPDAAIPMSLWWLVPQYVLFGVSDVFTVVGLQELFYDQVPAAMRSLGFALYMSIFGVGNFISGFLILVIQQVSAWWEENWFSDNLNRSHLDYFYWLLAALSSLELVLYLYFARSFVYKQRQKGSAAA</sequence>
<comment type="subcellular location">
    <subcellularLocation>
        <location evidence="1">Membrane</location>
        <topology evidence="1">Multi-pass membrane protein</topology>
    </subcellularLocation>
</comment>
<dbReference type="EMBL" id="LR746268">
    <property type="protein sequence ID" value="CAA7396821.1"/>
    <property type="molecule type" value="Genomic_DNA"/>
</dbReference>
<dbReference type="InterPro" id="IPR044739">
    <property type="entry name" value="NRT1/PTR"/>
</dbReference>
<evidence type="ECO:0000313" key="7">
    <source>
        <dbReference type="EMBL" id="CAA7396821.1"/>
    </source>
</evidence>
<dbReference type="InterPro" id="IPR000109">
    <property type="entry name" value="POT_fam"/>
</dbReference>
<feature type="transmembrane region" description="Helical" evidence="6">
    <location>
        <begin position="342"/>
        <end position="359"/>
    </location>
</feature>
<keyword evidence="4 6" id="KW-1133">Transmembrane helix</keyword>
<evidence type="ECO:0000313" key="8">
    <source>
        <dbReference type="Proteomes" id="UP000663760"/>
    </source>
</evidence>
<evidence type="ECO:0000256" key="1">
    <source>
        <dbReference type="ARBA" id="ARBA00004141"/>
    </source>
</evidence>
<feature type="transmembrane region" description="Helical" evidence="6">
    <location>
        <begin position="142"/>
        <end position="159"/>
    </location>
</feature>
<dbReference type="GO" id="GO:0071916">
    <property type="term" value="F:dipeptide transmembrane transporter activity"/>
    <property type="evidence" value="ECO:0007669"/>
    <property type="project" value="InterPro"/>
</dbReference>
<feature type="transmembrane region" description="Helical" evidence="6">
    <location>
        <begin position="71"/>
        <end position="92"/>
    </location>
</feature>
<dbReference type="InterPro" id="IPR036259">
    <property type="entry name" value="MFS_trans_sf"/>
</dbReference>
<dbReference type="PANTHER" id="PTHR11654">
    <property type="entry name" value="OLIGOPEPTIDE TRANSPORTER-RELATED"/>
    <property type="match status" value="1"/>
</dbReference>
<feature type="transmembrane region" description="Helical" evidence="6">
    <location>
        <begin position="507"/>
        <end position="527"/>
    </location>
</feature>
<comment type="similarity">
    <text evidence="2">Belongs to the major facilitator superfamily. Proton-dependent oligopeptide transporter (POT/PTR) (TC 2.A.17) family.</text>
</comment>
<organism evidence="7 8">
    <name type="scientific">Spirodela intermedia</name>
    <name type="common">Intermediate duckweed</name>
    <dbReference type="NCBI Taxonomy" id="51605"/>
    <lineage>
        <taxon>Eukaryota</taxon>
        <taxon>Viridiplantae</taxon>
        <taxon>Streptophyta</taxon>
        <taxon>Embryophyta</taxon>
        <taxon>Tracheophyta</taxon>
        <taxon>Spermatophyta</taxon>
        <taxon>Magnoliopsida</taxon>
        <taxon>Liliopsida</taxon>
        <taxon>Araceae</taxon>
        <taxon>Lemnoideae</taxon>
        <taxon>Spirodela</taxon>
    </lineage>
</organism>
<protein>
    <submittedName>
        <fullName evidence="7">Uncharacterized protein</fullName>
    </submittedName>
</protein>
<evidence type="ECO:0000256" key="3">
    <source>
        <dbReference type="ARBA" id="ARBA00022692"/>
    </source>
</evidence>
<dbReference type="GO" id="GO:0016020">
    <property type="term" value="C:membrane"/>
    <property type="evidence" value="ECO:0007669"/>
    <property type="project" value="UniProtKB-SubCell"/>
</dbReference>
<evidence type="ECO:0000256" key="4">
    <source>
        <dbReference type="ARBA" id="ARBA00022989"/>
    </source>
</evidence>
<feature type="transmembrane region" description="Helical" evidence="6">
    <location>
        <begin position="99"/>
        <end position="122"/>
    </location>
</feature>
<dbReference type="Gene3D" id="1.20.1250.20">
    <property type="entry name" value="MFS general substrate transporter like domains"/>
    <property type="match status" value="1"/>
</dbReference>
<evidence type="ECO:0000256" key="6">
    <source>
        <dbReference type="SAM" id="Phobius"/>
    </source>
</evidence>
<feature type="transmembrane region" description="Helical" evidence="6">
    <location>
        <begin position="192"/>
        <end position="211"/>
    </location>
</feature>
<dbReference type="OrthoDB" id="8904098at2759"/>
<feature type="transmembrane region" description="Helical" evidence="6">
    <location>
        <begin position="380"/>
        <end position="400"/>
    </location>
</feature>
<keyword evidence="3 6" id="KW-0812">Transmembrane</keyword>
<dbReference type="GO" id="GO:0042937">
    <property type="term" value="F:tripeptide transmembrane transporter activity"/>
    <property type="evidence" value="ECO:0007669"/>
    <property type="project" value="InterPro"/>
</dbReference>
<feature type="transmembrane region" description="Helical" evidence="6">
    <location>
        <begin position="217"/>
        <end position="237"/>
    </location>
</feature>
<dbReference type="SUPFAM" id="SSF103473">
    <property type="entry name" value="MFS general substrate transporter"/>
    <property type="match status" value="1"/>
</dbReference>
<evidence type="ECO:0000256" key="5">
    <source>
        <dbReference type="ARBA" id="ARBA00023136"/>
    </source>
</evidence>
<gene>
    <name evidence="7" type="ORF">SI8410_05007484</name>
</gene>
<reference evidence="7" key="1">
    <citation type="submission" date="2020-02" db="EMBL/GenBank/DDBJ databases">
        <authorList>
            <person name="Scholz U."/>
            <person name="Mascher M."/>
            <person name="Fiebig A."/>
        </authorList>
    </citation>
    <scope>NUCLEOTIDE SEQUENCE</scope>
</reference>
<keyword evidence="5 6" id="KW-0472">Membrane</keyword>
<dbReference type="Proteomes" id="UP000663760">
    <property type="component" value="Chromosome 5"/>
</dbReference>
<accession>A0A7I8KGL3</accession>
<dbReference type="AlphaFoldDB" id="A0A7I8KGL3"/>
<feature type="transmembrane region" description="Helical" evidence="6">
    <location>
        <begin position="463"/>
        <end position="487"/>
    </location>
</feature>
<dbReference type="Pfam" id="PF00854">
    <property type="entry name" value="PTR2"/>
    <property type="match status" value="1"/>
</dbReference>